<evidence type="ECO:0000313" key="3">
    <source>
        <dbReference type="Proteomes" id="UP000184604"/>
    </source>
</evidence>
<reference evidence="2 3" key="1">
    <citation type="submission" date="2016-12" db="EMBL/GenBank/DDBJ databases">
        <title>Complete genome sequence of Clostridium kluyveri JZZ isolated from the pit mud of a Chinese flavor liquor-making factory.</title>
        <authorList>
            <person name="Wang Y."/>
        </authorList>
    </citation>
    <scope>NUCLEOTIDE SEQUENCE [LARGE SCALE GENOMIC DNA]</scope>
    <source>
        <strain evidence="2 3">JZZ</strain>
    </source>
</reference>
<dbReference type="InterPro" id="IPR029058">
    <property type="entry name" value="AB_hydrolase_fold"/>
</dbReference>
<keyword evidence="2" id="KW-0378">Hydrolase</keyword>
<dbReference type="GO" id="GO:0016787">
    <property type="term" value="F:hydrolase activity"/>
    <property type="evidence" value="ECO:0007669"/>
    <property type="project" value="UniProtKB-KW"/>
</dbReference>
<dbReference type="RefSeq" id="WP_073539242.1">
    <property type="nucleotide sequence ID" value="NZ_CP018335.1"/>
</dbReference>
<protein>
    <submittedName>
        <fullName evidence="2">Alpha/beta hydrolase</fullName>
    </submittedName>
</protein>
<dbReference type="OrthoDB" id="4760212at2"/>
<organism evidence="2 3">
    <name type="scientific">Clostridium kluyveri</name>
    <dbReference type="NCBI Taxonomy" id="1534"/>
    <lineage>
        <taxon>Bacteria</taxon>
        <taxon>Bacillati</taxon>
        <taxon>Bacillota</taxon>
        <taxon>Clostridia</taxon>
        <taxon>Eubacteriales</taxon>
        <taxon>Clostridiaceae</taxon>
        <taxon>Clostridium</taxon>
    </lineage>
</organism>
<dbReference type="AlphaFoldDB" id="A0A1L5F9C7"/>
<sequence length="300" mass="34557">MKDYDEVLLKGISRPEYYEEVTIKSNSVPIVLSIWKSKKEDPCIVFFPGTMTHPLFYEEFLNLLSLNGFNVIGVHLVCHGKSPRVKELYSFDEMLQNGKDAISYGIRRFNNKVFIMGSSQGGILTIALAGLDNRIKAAFPHNILIPALPDSICVTRFPNSFKHIYKLIIITMKIGRKVVPRLQLHVSFYLDVKKVIRDKKVYAKLEHDPIGFMKYPLYFLTSLFCADLKQVYDGSIKCPVVVLVGKKDPLFPFEYTKKVFKLIKAPHKEMLIFDEDKHLIMNECVDRIIDKIVCKVKEFV</sequence>
<dbReference type="Gene3D" id="3.40.50.1820">
    <property type="entry name" value="alpha/beta hydrolase"/>
    <property type="match status" value="1"/>
</dbReference>
<feature type="domain" description="Serine aminopeptidase S33" evidence="1">
    <location>
        <begin position="41"/>
        <end position="283"/>
    </location>
</feature>
<accession>A0A1L5F9C7</accession>
<proteinExistence type="predicted"/>
<dbReference type="InterPro" id="IPR022742">
    <property type="entry name" value="Hydrolase_4"/>
</dbReference>
<gene>
    <name evidence="2" type="ORF">BS101_13180</name>
</gene>
<name>A0A1L5F9C7_CLOKL</name>
<dbReference type="Pfam" id="PF12146">
    <property type="entry name" value="Hydrolase_4"/>
    <property type="match status" value="1"/>
</dbReference>
<dbReference type="Proteomes" id="UP000184604">
    <property type="component" value="Chromosome"/>
</dbReference>
<dbReference type="PANTHER" id="PTHR11614">
    <property type="entry name" value="PHOSPHOLIPASE-RELATED"/>
    <property type="match status" value="1"/>
</dbReference>
<evidence type="ECO:0000313" key="2">
    <source>
        <dbReference type="EMBL" id="APM39624.1"/>
    </source>
</evidence>
<dbReference type="EMBL" id="CP018335">
    <property type="protein sequence ID" value="APM39624.1"/>
    <property type="molecule type" value="Genomic_DNA"/>
</dbReference>
<dbReference type="SUPFAM" id="SSF53474">
    <property type="entry name" value="alpha/beta-Hydrolases"/>
    <property type="match status" value="1"/>
</dbReference>
<dbReference type="InterPro" id="IPR051044">
    <property type="entry name" value="MAG_DAG_Lipase"/>
</dbReference>
<evidence type="ECO:0000259" key="1">
    <source>
        <dbReference type="Pfam" id="PF12146"/>
    </source>
</evidence>